<gene>
    <name evidence="1" type="ORF">ABEG17_05335</name>
</gene>
<protein>
    <recommendedName>
        <fullName evidence="2">Universal stress protein</fullName>
    </recommendedName>
</protein>
<evidence type="ECO:0000313" key="1">
    <source>
        <dbReference type="EMBL" id="XBO44768.1"/>
    </source>
</evidence>
<dbReference type="AlphaFoldDB" id="A0AAU7JWV5"/>
<dbReference type="RefSeq" id="WP_406832252.1">
    <property type="nucleotide sequence ID" value="NZ_CP157483.1"/>
</dbReference>
<accession>A0AAU7JWV5</accession>
<dbReference type="EMBL" id="CP157483">
    <property type="protein sequence ID" value="XBO44768.1"/>
    <property type="molecule type" value="Genomic_DNA"/>
</dbReference>
<dbReference type="SUPFAM" id="SSF52402">
    <property type="entry name" value="Adenine nucleotide alpha hydrolases-like"/>
    <property type="match status" value="1"/>
</dbReference>
<name>A0AAU7JWV5_9MICO</name>
<sequence length="150" mass="16506">MQQQRRTRVLVVTDSATPSLALLRAVAERAAADDVQLRLVVLNPAKAELHLLHPERHDKAFEAECVLLETLPQLEAAAGAPVIGSVSIRHDPVDAIEETVLGEPVDEILLALPVSVTRPRPWWHHDLADRLRRFGVPVAEVDGDENSSRS</sequence>
<evidence type="ECO:0008006" key="2">
    <source>
        <dbReference type="Google" id="ProtNLM"/>
    </source>
</evidence>
<proteinExistence type="predicted"/>
<reference evidence="1" key="1">
    <citation type="submission" date="2024-05" db="EMBL/GenBank/DDBJ databases">
        <authorList>
            <person name="Kim S."/>
            <person name="Heo J."/>
            <person name="Choi H."/>
            <person name="Choi Y."/>
            <person name="Kwon S.-W."/>
            <person name="Kim Y."/>
        </authorList>
    </citation>
    <scope>NUCLEOTIDE SEQUENCE</scope>
    <source>
        <strain evidence="1">KACC 23699</strain>
    </source>
</reference>
<dbReference type="Gene3D" id="3.40.50.620">
    <property type="entry name" value="HUPs"/>
    <property type="match status" value="1"/>
</dbReference>
<organism evidence="1">
    <name type="scientific">Pedococcus sp. KACC 23699</name>
    <dbReference type="NCBI Taxonomy" id="3149228"/>
    <lineage>
        <taxon>Bacteria</taxon>
        <taxon>Bacillati</taxon>
        <taxon>Actinomycetota</taxon>
        <taxon>Actinomycetes</taxon>
        <taxon>Micrococcales</taxon>
        <taxon>Intrasporangiaceae</taxon>
        <taxon>Pedococcus</taxon>
    </lineage>
</organism>
<dbReference type="InterPro" id="IPR014729">
    <property type="entry name" value="Rossmann-like_a/b/a_fold"/>
</dbReference>